<dbReference type="PROSITE" id="PS51462">
    <property type="entry name" value="NUDIX"/>
    <property type="match status" value="1"/>
</dbReference>
<accession>A0ABV1HL56</accession>
<dbReference type="InterPro" id="IPR020084">
    <property type="entry name" value="NUDIX_hydrolase_CS"/>
</dbReference>
<name>A0ABV1HL56_9FIRM</name>
<comment type="caution">
    <text evidence="3">The sequence shown here is derived from an EMBL/GenBank/DDBJ whole genome shotgun (WGS) entry which is preliminary data.</text>
</comment>
<dbReference type="PANTHER" id="PTHR43736:SF4">
    <property type="entry name" value="SLR1690 PROTEIN"/>
    <property type="match status" value="1"/>
</dbReference>
<dbReference type="Proteomes" id="UP001437460">
    <property type="component" value="Unassembled WGS sequence"/>
</dbReference>
<evidence type="ECO:0000259" key="2">
    <source>
        <dbReference type="PROSITE" id="PS51462"/>
    </source>
</evidence>
<proteinExistence type="predicted"/>
<dbReference type="Gene3D" id="3.90.79.10">
    <property type="entry name" value="Nucleoside Triphosphate Pyrophosphohydrolase"/>
    <property type="match status" value="1"/>
</dbReference>
<gene>
    <name evidence="3" type="ORF">WMO41_07760</name>
</gene>
<evidence type="ECO:0000313" key="4">
    <source>
        <dbReference type="Proteomes" id="UP001437460"/>
    </source>
</evidence>
<dbReference type="SUPFAM" id="SSF55811">
    <property type="entry name" value="Nudix"/>
    <property type="match status" value="1"/>
</dbReference>
<reference evidence="3 4" key="1">
    <citation type="submission" date="2024-03" db="EMBL/GenBank/DDBJ databases">
        <title>Human intestinal bacterial collection.</title>
        <authorList>
            <person name="Pauvert C."/>
            <person name="Hitch T.C.A."/>
            <person name="Clavel T."/>
        </authorList>
    </citation>
    <scope>NUCLEOTIDE SEQUENCE [LARGE SCALE GENOMIC DNA]</scope>
    <source>
        <strain evidence="3 4">CLA-AP-H27</strain>
    </source>
</reference>
<evidence type="ECO:0000256" key="1">
    <source>
        <dbReference type="ARBA" id="ARBA00022801"/>
    </source>
</evidence>
<keyword evidence="1 3" id="KW-0378">Hydrolase</keyword>
<dbReference type="CDD" id="cd18873">
    <property type="entry name" value="NUDIX_NadM_like"/>
    <property type="match status" value="1"/>
</dbReference>
<sequence length="230" mass="25802">MNLSKEDQEFVKTYDDSKYAKPSVTADMVIFAHSSEEEHLEVLLIQRGRPPFRGQYALPGGFVNPDESVDDAAARELKEEAGVDCGCLEQLRTFSTPGRDPRRWVITCAYLALVEKSEITVKAGDDAKAAEWFSVKLEQLPDASGPGEKAGNRRKEELQQVHRWGLELCGKQETIRIPFRSEWLSGQLEPRLYLETEENGLAFDHGLILAYAAMRLSSIIHDNHEGLAVV</sequence>
<dbReference type="PROSITE" id="PS00893">
    <property type="entry name" value="NUDIX_BOX"/>
    <property type="match status" value="1"/>
</dbReference>
<evidence type="ECO:0000313" key="3">
    <source>
        <dbReference type="EMBL" id="MEQ2563059.1"/>
    </source>
</evidence>
<keyword evidence="4" id="KW-1185">Reference proteome</keyword>
<dbReference type="InterPro" id="IPR015797">
    <property type="entry name" value="NUDIX_hydrolase-like_dom_sf"/>
</dbReference>
<dbReference type="EMBL" id="JBBMFJ010000013">
    <property type="protein sequence ID" value="MEQ2563059.1"/>
    <property type="molecule type" value="Genomic_DNA"/>
</dbReference>
<dbReference type="RefSeq" id="WP_349229268.1">
    <property type="nucleotide sequence ID" value="NZ_JBBMFJ010000013.1"/>
</dbReference>
<dbReference type="GO" id="GO:0016787">
    <property type="term" value="F:hydrolase activity"/>
    <property type="evidence" value="ECO:0007669"/>
    <property type="project" value="UniProtKB-KW"/>
</dbReference>
<protein>
    <submittedName>
        <fullName evidence="3">NUDIX hydrolase</fullName>
    </submittedName>
</protein>
<dbReference type="Pfam" id="PF00293">
    <property type="entry name" value="NUDIX"/>
    <property type="match status" value="1"/>
</dbReference>
<dbReference type="PANTHER" id="PTHR43736">
    <property type="entry name" value="ADP-RIBOSE PYROPHOSPHATASE"/>
    <property type="match status" value="1"/>
</dbReference>
<feature type="domain" description="Nudix hydrolase" evidence="2">
    <location>
        <begin position="21"/>
        <end position="157"/>
    </location>
</feature>
<dbReference type="InterPro" id="IPR000086">
    <property type="entry name" value="NUDIX_hydrolase_dom"/>
</dbReference>
<organism evidence="3 4">
    <name type="scientific">Ventrimonas faecis</name>
    <dbReference type="NCBI Taxonomy" id="3133170"/>
    <lineage>
        <taxon>Bacteria</taxon>
        <taxon>Bacillati</taxon>
        <taxon>Bacillota</taxon>
        <taxon>Clostridia</taxon>
        <taxon>Lachnospirales</taxon>
        <taxon>Lachnospiraceae</taxon>
        <taxon>Ventrimonas</taxon>
    </lineage>
</organism>